<proteinExistence type="predicted"/>
<keyword evidence="1" id="KW-0802">TPR repeat</keyword>
<dbReference type="InterPro" id="IPR019734">
    <property type="entry name" value="TPR_rpt"/>
</dbReference>
<dbReference type="AlphaFoldDB" id="T0KEP1"/>
<name>T0KEP1_9SPHN</name>
<organism evidence="3 4">
    <name type="scientific">Sphingobium ummariense RL-3</name>
    <dbReference type="NCBI Taxonomy" id="1346791"/>
    <lineage>
        <taxon>Bacteria</taxon>
        <taxon>Pseudomonadati</taxon>
        <taxon>Pseudomonadota</taxon>
        <taxon>Alphaproteobacteria</taxon>
        <taxon>Sphingomonadales</taxon>
        <taxon>Sphingomonadaceae</taxon>
        <taxon>Sphingobium</taxon>
    </lineage>
</organism>
<dbReference type="eggNOG" id="COG3063">
    <property type="taxonomic scope" value="Bacteria"/>
</dbReference>
<sequence>MQARLAGNVERAVVLLEGIVAADPRNADAQVQLGLAQLAGGRLDAAEKAFRAALAVAPAYADARIGLARVAQRRGDHAGALRELQLVDTANEEAAALRSQLASEPVPSRWQLDLEGSYSTLTGPQVDWKEAAAALRYRFDESTALGGRIEYARRFGIDDVYGEVSAEGSIAPGIRGYVTFGATIDPDFRPKWQVGAGGSARLHGGAYATVLTLDARQARFAVGDVQSVAPGIEQYVGGRFWVTGRWINLFDERGTRRSGFLVRGDLLPIDPLRLFVGYGEAPDTDEGRVVDVQSVFGGVSYDLDSRTTLRLSLAHEDRATGSDRTQFGLGLGLRF</sequence>
<reference evidence="3 4" key="1">
    <citation type="journal article" date="2013" name="Genome Announc.">
        <title>Draft Genome Sequence of Sphingobium ummariense Strain RL-3, a Hexachlorocyclohexane-Degrading Bacterium.</title>
        <authorList>
            <person name="Kohli P."/>
            <person name="Dua A."/>
            <person name="Sangwan N."/>
            <person name="Oldach P."/>
            <person name="Khurana J.P."/>
            <person name="Lal R."/>
        </authorList>
    </citation>
    <scope>NUCLEOTIDE SEQUENCE [LARGE SCALE GENOMIC DNA]</scope>
    <source>
        <strain evidence="3 4">RL-3</strain>
    </source>
</reference>
<dbReference type="EMBL" id="AUWY01000086">
    <property type="protein sequence ID" value="EQB31883.1"/>
    <property type="molecule type" value="Genomic_DNA"/>
</dbReference>
<feature type="repeat" description="TPR" evidence="1">
    <location>
        <begin position="27"/>
        <end position="60"/>
    </location>
</feature>
<dbReference type="PATRIC" id="fig|1346791.3.peg.2380"/>
<dbReference type="Gene3D" id="1.25.40.10">
    <property type="entry name" value="Tetratricopeptide repeat domain"/>
    <property type="match status" value="1"/>
</dbReference>
<protein>
    <recommendedName>
        <fullName evidence="2">YaiO beta-barrel domain-containing protein</fullName>
    </recommendedName>
</protein>
<dbReference type="PROSITE" id="PS50005">
    <property type="entry name" value="TPR"/>
    <property type="match status" value="1"/>
</dbReference>
<feature type="domain" description="YaiO beta-barrel" evidence="2">
    <location>
        <begin position="114"/>
        <end position="261"/>
    </location>
</feature>
<dbReference type="Proteomes" id="UP000015523">
    <property type="component" value="Unassembled WGS sequence"/>
</dbReference>
<dbReference type="InterPro" id="IPR030887">
    <property type="entry name" value="Beta-barrel_YaiO"/>
</dbReference>
<gene>
    <name evidence="3" type="ORF">M529_12375</name>
</gene>
<keyword evidence="4" id="KW-1185">Reference proteome</keyword>
<dbReference type="Pfam" id="PF19413">
    <property type="entry name" value="YaiO"/>
    <property type="match status" value="1"/>
</dbReference>
<dbReference type="NCBIfam" id="TIGR04390">
    <property type="entry name" value="OMP_YaiO_dom"/>
    <property type="match status" value="1"/>
</dbReference>
<evidence type="ECO:0000313" key="3">
    <source>
        <dbReference type="EMBL" id="EQB31883.1"/>
    </source>
</evidence>
<accession>T0KEP1</accession>
<dbReference type="SUPFAM" id="SSF56935">
    <property type="entry name" value="Porins"/>
    <property type="match status" value="1"/>
</dbReference>
<dbReference type="Pfam" id="PF14559">
    <property type="entry name" value="TPR_19"/>
    <property type="match status" value="1"/>
</dbReference>
<comment type="caution">
    <text evidence="3">The sequence shown here is derived from an EMBL/GenBank/DDBJ whole genome shotgun (WGS) entry which is preliminary data.</text>
</comment>
<evidence type="ECO:0000259" key="2">
    <source>
        <dbReference type="Pfam" id="PF19413"/>
    </source>
</evidence>
<evidence type="ECO:0000256" key="1">
    <source>
        <dbReference type="PROSITE-ProRule" id="PRU00339"/>
    </source>
</evidence>
<dbReference type="STRING" id="1346791.M529_12375"/>
<evidence type="ECO:0000313" key="4">
    <source>
        <dbReference type="Proteomes" id="UP000015523"/>
    </source>
</evidence>
<dbReference type="SUPFAM" id="SSF48452">
    <property type="entry name" value="TPR-like"/>
    <property type="match status" value="1"/>
</dbReference>
<dbReference type="InterPro" id="IPR011990">
    <property type="entry name" value="TPR-like_helical_dom_sf"/>
</dbReference>